<evidence type="ECO:0000313" key="2">
    <source>
        <dbReference type="EMBL" id="RPA75566.1"/>
    </source>
</evidence>
<gene>
    <name evidence="2" type="ORF">BJ508DRAFT_418047</name>
</gene>
<protein>
    <submittedName>
        <fullName evidence="2">Uncharacterized protein</fullName>
    </submittedName>
</protein>
<keyword evidence="3" id="KW-1185">Reference proteome</keyword>
<feature type="region of interest" description="Disordered" evidence="1">
    <location>
        <begin position="1"/>
        <end position="66"/>
    </location>
</feature>
<dbReference type="EMBL" id="ML119761">
    <property type="protein sequence ID" value="RPA75566.1"/>
    <property type="molecule type" value="Genomic_DNA"/>
</dbReference>
<reference evidence="2 3" key="1">
    <citation type="journal article" date="2018" name="Nat. Ecol. Evol.">
        <title>Pezizomycetes genomes reveal the molecular basis of ectomycorrhizal truffle lifestyle.</title>
        <authorList>
            <person name="Murat C."/>
            <person name="Payen T."/>
            <person name="Noel B."/>
            <person name="Kuo A."/>
            <person name="Morin E."/>
            <person name="Chen J."/>
            <person name="Kohler A."/>
            <person name="Krizsan K."/>
            <person name="Balestrini R."/>
            <person name="Da Silva C."/>
            <person name="Montanini B."/>
            <person name="Hainaut M."/>
            <person name="Levati E."/>
            <person name="Barry K.W."/>
            <person name="Belfiori B."/>
            <person name="Cichocki N."/>
            <person name="Clum A."/>
            <person name="Dockter R.B."/>
            <person name="Fauchery L."/>
            <person name="Guy J."/>
            <person name="Iotti M."/>
            <person name="Le Tacon F."/>
            <person name="Lindquist E.A."/>
            <person name="Lipzen A."/>
            <person name="Malagnac F."/>
            <person name="Mello A."/>
            <person name="Molinier V."/>
            <person name="Miyauchi S."/>
            <person name="Poulain J."/>
            <person name="Riccioni C."/>
            <person name="Rubini A."/>
            <person name="Sitrit Y."/>
            <person name="Splivallo R."/>
            <person name="Traeger S."/>
            <person name="Wang M."/>
            <person name="Zifcakova L."/>
            <person name="Wipf D."/>
            <person name="Zambonelli A."/>
            <person name="Paolocci F."/>
            <person name="Nowrousian M."/>
            <person name="Ottonello S."/>
            <person name="Baldrian P."/>
            <person name="Spatafora J.W."/>
            <person name="Henrissat B."/>
            <person name="Nagy L.G."/>
            <person name="Aury J.M."/>
            <person name="Wincker P."/>
            <person name="Grigoriev I.V."/>
            <person name="Bonfante P."/>
            <person name="Martin F.M."/>
        </authorList>
    </citation>
    <scope>NUCLEOTIDE SEQUENCE [LARGE SCALE GENOMIC DNA]</scope>
    <source>
        <strain evidence="2 3">RN42</strain>
    </source>
</reference>
<evidence type="ECO:0000256" key="1">
    <source>
        <dbReference type="SAM" id="MobiDB-lite"/>
    </source>
</evidence>
<feature type="compositionally biased region" description="Polar residues" evidence="1">
    <location>
        <begin position="1"/>
        <end position="12"/>
    </location>
</feature>
<dbReference type="AlphaFoldDB" id="A0A3N4HRE7"/>
<evidence type="ECO:0000313" key="3">
    <source>
        <dbReference type="Proteomes" id="UP000275078"/>
    </source>
</evidence>
<proteinExistence type="predicted"/>
<dbReference type="Proteomes" id="UP000275078">
    <property type="component" value="Unassembled WGS sequence"/>
</dbReference>
<accession>A0A3N4HRE7</accession>
<organism evidence="2 3">
    <name type="scientific">Ascobolus immersus RN42</name>
    <dbReference type="NCBI Taxonomy" id="1160509"/>
    <lineage>
        <taxon>Eukaryota</taxon>
        <taxon>Fungi</taxon>
        <taxon>Dikarya</taxon>
        <taxon>Ascomycota</taxon>
        <taxon>Pezizomycotina</taxon>
        <taxon>Pezizomycetes</taxon>
        <taxon>Pezizales</taxon>
        <taxon>Ascobolaceae</taxon>
        <taxon>Ascobolus</taxon>
    </lineage>
</organism>
<sequence>MLECPSSSTGSASEAHLKTTRIKTPPPPGGIIFVEAGPTAGSSTHSRTVDIRNFDGSVDTLSPREASSRSAFDYKLRTDPQGPQPSSQPLLGSDYDLAQLVATLWPSIPPVTQVHLHTNNGHDAAILRLLTEGDKVYEFTAPESETLEPLGPFIRLVRPDGSYGSWIGSVITPEMEEQFRIERKAEVAEANRRIEEKKRTGQIGKPRLLIKLLWMESMVVQDNYNHAGIFWLSRKKPAVGTEEEKAAFVRDWCEHMAVCKYENGRCR</sequence>
<name>A0A3N4HRE7_ASCIM</name>